<organism evidence="1 2">
    <name type="scientific">Pseudomonas libanensis</name>
    <dbReference type="NCBI Taxonomy" id="75588"/>
    <lineage>
        <taxon>Bacteria</taxon>
        <taxon>Pseudomonadati</taxon>
        <taxon>Pseudomonadota</taxon>
        <taxon>Gammaproteobacteria</taxon>
        <taxon>Pseudomonadales</taxon>
        <taxon>Pseudomonadaceae</taxon>
        <taxon>Pseudomonas</taxon>
    </lineage>
</organism>
<dbReference type="EMBL" id="JYLH01000006">
    <property type="protein sequence ID" value="KRP45782.1"/>
    <property type="molecule type" value="Genomic_DNA"/>
</dbReference>
<accession>A0A0R2YBS7</accession>
<evidence type="ECO:0000313" key="1">
    <source>
        <dbReference type="EMBL" id="KRP45782.1"/>
    </source>
</evidence>
<proteinExistence type="predicted"/>
<name>A0A0R2YBS7_9PSED</name>
<comment type="caution">
    <text evidence="1">The sequence shown here is derived from an EMBL/GenBank/DDBJ whole genome shotgun (WGS) entry which is preliminary data.</text>
</comment>
<protein>
    <submittedName>
        <fullName evidence="1">Uncharacterized protein</fullName>
    </submittedName>
</protein>
<evidence type="ECO:0000313" key="2">
    <source>
        <dbReference type="Proteomes" id="UP000051446"/>
    </source>
</evidence>
<dbReference type="AlphaFoldDB" id="A0A0R2YBS7"/>
<dbReference type="Proteomes" id="UP000051446">
    <property type="component" value="Unassembled WGS sequence"/>
</dbReference>
<gene>
    <name evidence="1" type="ORF">TU73_11650</name>
</gene>
<sequence length="66" mass="7038">MQADLTTAGAVEKLFADAISAVGRPDIAINTVGKVLKKPDIPNSKAGRAMIIVAQHAHTDPDRKRF</sequence>
<reference evidence="1 2" key="1">
    <citation type="submission" date="2015-02" db="EMBL/GenBank/DDBJ databases">
        <title>Pseudomonas helleri sp. nov. and Pseudomonas weihenstephanensis sp. nov., isolated from raw cows milk.</title>
        <authorList>
            <person name="von Neubeck M."/>
            <person name="Huptas C."/>
            <person name="Wenning M."/>
            <person name="Scherer S."/>
        </authorList>
    </citation>
    <scope>NUCLEOTIDE SEQUENCE [LARGE SCALE GENOMIC DNA]</scope>
    <source>
        <strain evidence="1 2">DSM 17149</strain>
    </source>
</reference>